<dbReference type="InterPro" id="IPR012910">
    <property type="entry name" value="Plug_dom"/>
</dbReference>
<dbReference type="SUPFAM" id="SSF49464">
    <property type="entry name" value="Carboxypeptidase regulatory domain-like"/>
    <property type="match status" value="1"/>
</dbReference>
<protein>
    <recommendedName>
        <fullName evidence="5">TonB-dependent receptor plug domain-containing protein</fullName>
    </recommendedName>
</protein>
<dbReference type="SUPFAM" id="SSF56935">
    <property type="entry name" value="Porins"/>
    <property type="match status" value="1"/>
</dbReference>
<comment type="subcellular location">
    <subcellularLocation>
        <location evidence="1">Cell outer membrane</location>
    </subcellularLocation>
</comment>
<keyword evidence="3" id="KW-0998">Cell outer membrane</keyword>
<dbReference type="InterPro" id="IPR008969">
    <property type="entry name" value="CarboxyPept-like_regulatory"/>
</dbReference>
<evidence type="ECO:0000256" key="2">
    <source>
        <dbReference type="ARBA" id="ARBA00023136"/>
    </source>
</evidence>
<organism evidence="6 7">
    <name type="scientific">Handelsmanbacteria sp. (strain RIFCSPLOWO2_12_FULL_64_10)</name>
    <dbReference type="NCBI Taxonomy" id="1817868"/>
    <lineage>
        <taxon>Bacteria</taxon>
        <taxon>Candidatus Handelsmaniibacteriota</taxon>
    </lineage>
</organism>
<feature type="domain" description="TonB-dependent receptor plug" evidence="5">
    <location>
        <begin position="130"/>
        <end position="242"/>
    </location>
</feature>
<name>A0A1F6CSH6_HANXR</name>
<evidence type="ECO:0000313" key="6">
    <source>
        <dbReference type="EMBL" id="OGG52103.1"/>
    </source>
</evidence>
<evidence type="ECO:0000313" key="7">
    <source>
        <dbReference type="Proteomes" id="UP000178606"/>
    </source>
</evidence>
<keyword evidence="4" id="KW-0732">Signal</keyword>
<keyword evidence="2" id="KW-0472">Membrane</keyword>
<dbReference type="InterPro" id="IPR037066">
    <property type="entry name" value="Plug_dom_sf"/>
</dbReference>
<accession>A0A1F6CSH6</accession>
<dbReference type="Pfam" id="PF07715">
    <property type="entry name" value="Plug"/>
    <property type="match status" value="1"/>
</dbReference>
<dbReference type="EMBL" id="MFKF01000157">
    <property type="protein sequence ID" value="OGG52103.1"/>
    <property type="molecule type" value="Genomic_DNA"/>
</dbReference>
<dbReference type="AlphaFoldDB" id="A0A1F6CSH6"/>
<feature type="chain" id="PRO_5009523526" description="TonB-dependent receptor plug domain-containing protein" evidence="4">
    <location>
        <begin position="27"/>
        <end position="1131"/>
    </location>
</feature>
<sequence length="1131" mass="126536">MSVRKIIPILTAVLLCLSGGQNPATAATRGKIVGRITDDKGSPLPGANVVIVGTRQGAIADPDGYYVILLVEPGAYRLEASLIGYRKVAKEGVKVVVDYTSRVDFQLTEAPLEAQEVVVQAERPLVEHDKTASKAYVTAEDIARMPLVKETQDWVGLQPGVEHDGRGVRQSTMFTYNERTPGWGDQFGPNMAPISYTVDGVRMVSNDARAVNLFTGVNRSSVQEISVVTGVPEAEYGNMDAGLINIVTKQGGQNFHGFLEYRYALPGQRHFGFNAYDPRVHLDQATGKSRIGNYFGRFAGDPRANWFAERENIGPDGIPGTGDDTGRLVHVQPDDYTDVAGHRLEASVSGPLHRRVTFHASIQTDRKPAVLPSPALRSEPNYQVTGKLSFDLTQNIDLKVGGVLGWRDEFRGAGAALSPGQNIFLPAGQSGAGKEKILDGMVYAVMTHALSPRTFYELRISRSDSKRDTVGMPLDTQSSTLAGLRDADDWFLAHRNVQDFRLDRQTRYSLKLDFASQVKKSNFVKLGIDLTRLSTWEWGQDSRGTPGSYDVWTLYDYYEAAKHLYGDDGKMDYVPTRDLVSDLPSLGAAGNLDDPAWNGFRDFPRKWMQVAAYIQDKVEFQGLVINMGLRLDGIVHNGKSRHESVWNAMPQHQYFSNWMQNVRRDAQSPYPGDPQAFPLWDGPNRWRVSPRFGASHPFSDKVALHFSYGKFFLQPIAYQFYGQSWRTGSGLKIHEDLNNDGRLSSYEYYGGLAEENASGTTYLRVPTTASYETGLDWNLVSDYKFTGTYFYRRSDDYPQSQGMALYLPDQRRDETANMFVNRYSAESRGLELAVSKRFSHFFSFNASYTWYWENNVLYGQGNTIRAVAGSRFFQKGEYRYKFQIDPSTGERVYQPLTAAEMQSFGQLSNQQVQGQLNTVFRFRVPEEFTGNEFRMRTDAGAVGLPLSGERDIGVRSWDDTITGIRGPQDRRDAPGEGSVTAIFATPADFGPAWGRFRPLGDLNVNLVLRVDQGTFFQYVPNIPSPSTNELYTNRTILATGPTAFTTDLGVQKTFSAGRLQPTVFFEATNLFNRKNLSPQGFFTTNNETPKYGLMPGQPNPAVVRNTGQVWDEYSTFQNRTREIYFGVRFSL</sequence>
<dbReference type="Gene3D" id="2.60.40.1120">
    <property type="entry name" value="Carboxypeptidase-like, regulatory domain"/>
    <property type="match status" value="1"/>
</dbReference>
<dbReference type="InterPro" id="IPR036942">
    <property type="entry name" value="Beta-barrel_TonB_sf"/>
</dbReference>
<dbReference type="Gene3D" id="2.40.170.20">
    <property type="entry name" value="TonB-dependent receptor, beta-barrel domain"/>
    <property type="match status" value="1"/>
</dbReference>
<evidence type="ECO:0000256" key="3">
    <source>
        <dbReference type="ARBA" id="ARBA00023237"/>
    </source>
</evidence>
<feature type="signal peptide" evidence="4">
    <location>
        <begin position="1"/>
        <end position="26"/>
    </location>
</feature>
<comment type="caution">
    <text evidence="6">The sequence shown here is derived from an EMBL/GenBank/DDBJ whole genome shotgun (WGS) entry which is preliminary data.</text>
</comment>
<dbReference type="Proteomes" id="UP000178606">
    <property type="component" value="Unassembled WGS sequence"/>
</dbReference>
<dbReference type="PROSITE" id="PS00018">
    <property type="entry name" value="EF_HAND_1"/>
    <property type="match status" value="1"/>
</dbReference>
<gene>
    <name evidence="6" type="ORF">A3F84_19830</name>
</gene>
<dbReference type="GO" id="GO:0009279">
    <property type="term" value="C:cell outer membrane"/>
    <property type="evidence" value="ECO:0007669"/>
    <property type="project" value="UniProtKB-SubCell"/>
</dbReference>
<evidence type="ECO:0000256" key="1">
    <source>
        <dbReference type="ARBA" id="ARBA00004442"/>
    </source>
</evidence>
<reference evidence="6 7" key="1">
    <citation type="journal article" date="2016" name="Nat. Commun.">
        <title>Thousands of microbial genomes shed light on interconnected biogeochemical processes in an aquifer system.</title>
        <authorList>
            <person name="Anantharaman K."/>
            <person name="Brown C.T."/>
            <person name="Hug L.A."/>
            <person name="Sharon I."/>
            <person name="Castelle C.J."/>
            <person name="Probst A.J."/>
            <person name="Thomas B.C."/>
            <person name="Singh A."/>
            <person name="Wilkins M.J."/>
            <person name="Karaoz U."/>
            <person name="Brodie E.L."/>
            <person name="Williams K.H."/>
            <person name="Hubbard S.S."/>
            <person name="Banfield J.F."/>
        </authorList>
    </citation>
    <scope>NUCLEOTIDE SEQUENCE [LARGE SCALE GENOMIC DNA]</scope>
    <source>
        <strain evidence="7">RIFCSPLOWO2_12_FULL_64_10</strain>
    </source>
</reference>
<evidence type="ECO:0000256" key="4">
    <source>
        <dbReference type="SAM" id="SignalP"/>
    </source>
</evidence>
<evidence type="ECO:0000259" key="5">
    <source>
        <dbReference type="Pfam" id="PF07715"/>
    </source>
</evidence>
<dbReference type="Gene3D" id="2.170.130.10">
    <property type="entry name" value="TonB-dependent receptor, plug domain"/>
    <property type="match status" value="1"/>
</dbReference>
<dbReference type="Pfam" id="PF13620">
    <property type="entry name" value="CarboxypepD_reg"/>
    <property type="match status" value="1"/>
</dbReference>
<proteinExistence type="predicted"/>
<dbReference type="InterPro" id="IPR018247">
    <property type="entry name" value="EF_Hand_1_Ca_BS"/>
</dbReference>